<dbReference type="SUPFAM" id="SSF143422">
    <property type="entry name" value="Transposase IS200-like"/>
    <property type="match status" value="1"/>
</dbReference>
<dbReference type="AlphaFoldDB" id="A0AA51RDY1"/>
<organism evidence="2 3">
    <name type="scientific">Marivirga salinarum</name>
    <dbReference type="NCBI Taxonomy" id="3059078"/>
    <lineage>
        <taxon>Bacteria</taxon>
        <taxon>Pseudomonadati</taxon>
        <taxon>Bacteroidota</taxon>
        <taxon>Cytophagia</taxon>
        <taxon>Cytophagales</taxon>
        <taxon>Marivirgaceae</taxon>
        <taxon>Marivirga</taxon>
    </lineage>
</organism>
<dbReference type="InterPro" id="IPR002686">
    <property type="entry name" value="Transposase_17"/>
</dbReference>
<name>A0AA51RDY1_9BACT</name>
<proteinExistence type="predicted"/>
<dbReference type="Gene3D" id="3.30.70.1290">
    <property type="entry name" value="Transposase IS200-like"/>
    <property type="match status" value="1"/>
</dbReference>
<gene>
    <name evidence="2" type="ORF">QYS49_37960</name>
</gene>
<dbReference type="KEGG" id="msaa:QYS49_37960"/>
<dbReference type="InterPro" id="IPR052715">
    <property type="entry name" value="RAYT_transposase"/>
</dbReference>
<dbReference type="Proteomes" id="UP001230496">
    <property type="component" value="Chromosome"/>
</dbReference>
<dbReference type="RefSeq" id="WP_308348365.1">
    <property type="nucleotide sequence ID" value="NZ_CP129971.1"/>
</dbReference>
<sequence>MSKQSQPLIEIVYYQPYPSLYMSRKYKFHNKEGLYFVSFATVYWIDLMVREQYFSILIESLDYCRKNKGMEIYCYCIMPSHLHLIFRAKENNPEKVLGRFKEFTSKQLQASIKENIQESRKEWMLWMFKRAGSKSSNVTGSQLWQHNNKPIELYSNAVIDQKVNYIHQNPVVAGFVNEAHHWRYSSAIDYSGGKGVLEIDFVK</sequence>
<feature type="domain" description="Transposase IS200-like" evidence="1">
    <location>
        <begin position="31"/>
        <end position="169"/>
    </location>
</feature>
<reference evidence="2 3" key="1">
    <citation type="submission" date="2023-08" db="EMBL/GenBank/DDBJ databases">
        <title>Comparative genomics and taxonomic characterization of three novel marine species of genus Marivirga.</title>
        <authorList>
            <person name="Muhammad N."/>
            <person name="Kim S.-G."/>
        </authorList>
    </citation>
    <scope>NUCLEOTIDE SEQUENCE [LARGE SCALE GENOMIC DNA]</scope>
    <source>
        <strain evidence="2 3">BDSF4-3</strain>
    </source>
</reference>
<dbReference type="PANTHER" id="PTHR36966:SF1">
    <property type="entry name" value="REP-ASSOCIATED TYROSINE TRANSPOSASE"/>
    <property type="match status" value="1"/>
</dbReference>
<evidence type="ECO:0000313" key="3">
    <source>
        <dbReference type="Proteomes" id="UP001230496"/>
    </source>
</evidence>
<accession>A0AA51RDY1</accession>
<dbReference type="InterPro" id="IPR036515">
    <property type="entry name" value="Transposase_17_sf"/>
</dbReference>
<dbReference type="EMBL" id="CP129971">
    <property type="protein sequence ID" value="WMN11324.1"/>
    <property type="molecule type" value="Genomic_DNA"/>
</dbReference>
<dbReference type="GO" id="GO:0006313">
    <property type="term" value="P:DNA transposition"/>
    <property type="evidence" value="ECO:0007669"/>
    <property type="project" value="InterPro"/>
</dbReference>
<protein>
    <submittedName>
        <fullName evidence="2">Transposase</fullName>
    </submittedName>
</protein>
<evidence type="ECO:0000313" key="2">
    <source>
        <dbReference type="EMBL" id="WMN11324.1"/>
    </source>
</evidence>
<dbReference type="GO" id="GO:0043565">
    <property type="term" value="F:sequence-specific DNA binding"/>
    <property type="evidence" value="ECO:0007669"/>
    <property type="project" value="TreeGrafter"/>
</dbReference>
<dbReference type="GO" id="GO:0004803">
    <property type="term" value="F:transposase activity"/>
    <property type="evidence" value="ECO:0007669"/>
    <property type="project" value="InterPro"/>
</dbReference>
<keyword evidence="3" id="KW-1185">Reference proteome</keyword>
<dbReference type="NCBIfam" id="NF047646">
    <property type="entry name" value="REP_Tyr_transpos"/>
    <property type="match status" value="1"/>
</dbReference>
<dbReference type="PANTHER" id="PTHR36966">
    <property type="entry name" value="REP-ASSOCIATED TYROSINE TRANSPOSASE"/>
    <property type="match status" value="1"/>
</dbReference>
<dbReference type="Pfam" id="PF01797">
    <property type="entry name" value="Y1_Tnp"/>
    <property type="match status" value="1"/>
</dbReference>
<evidence type="ECO:0000259" key="1">
    <source>
        <dbReference type="SMART" id="SM01321"/>
    </source>
</evidence>
<dbReference type="SMART" id="SM01321">
    <property type="entry name" value="Y1_Tnp"/>
    <property type="match status" value="1"/>
</dbReference>